<dbReference type="VEuPathDB" id="CryptoDB:Vbra_13906"/>
<name>A0A0G4EXK2_VITBC</name>
<feature type="region of interest" description="Disordered" evidence="1">
    <location>
        <begin position="443"/>
        <end position="537"/>
    </location>
</feature>
<evidence type="ECO:0000313" key="3">
    <source>
        <dbReference type="Proteomes" id="UP000041254"/>
    </source>
</evidence>
<proteinExistence type="predicted"/>
<feature type="region of interest" description="Disordered" evidence="1">
    <location>
        <begin position="211"/>
        <end position="230"/>
    </location>
</feature>
<protein>
    <submittedName>
        <fullName evidence="2">Uncharacterized protein</fullName>
    </submittedName>
</protein>
<dbReference type="PhylomeDB" id="A0A0G4EXK2"/>
<sequence>MPHQQHLREPFPVTLSRGGAPAFALSATKELAFGLHYGSLSPDAAAQLLTQETADPNGRYRKNPCDGYISPLSLLHLAAETCVGEDGAAMLDCLLDAGAEVNYDTSVYAPFCTGKTPLDLVLDRLGCADPRLLSALLPMIGTLLRHAARCYYGGSLRSLFASSAMEEVSATECLEIVTRLTTAAAAAPSPPSLYGYSTLYEACKCRFRVDKEEQPDEQQRHQQGDAAHDGQTDAHIAILEKLVEGMGREVVEGDRGSRALNEAVDSQNRAIMYWLVRQQGVRADSDALCFAARDVDVMSFLIASYIEPPSLPFSDRTPLGRRLNAALSFFISRVCNVASPSVRRRLFQRTAFVTPHITHTDTSDSQGGGEGGQVDEGIVYGLREVIHLIRCEEAQRYELPDIDRGFGKSKPFESSFDGRVVVQGAGGGQCVVQTIEWWEAMGGRGPPGALWGEEPLDDDDDSSSDDDLDEDGVEDGGDGEDPDEGSVAEDGMDGDSGEEEDGDMIDDDDDEQQQQHVEDDQSVDEMDEEDSSSNHLT</sequence>
<dbReference type="EMBL" id="CDMY01000341">
    <property type="protein sequence ID" value="CEM03441.1"/>
    <property type="molecule type" value="Genomic_DNA"/>
</dbReference>
<evidence type="ECO:0000313" key="2">
    <source>
        <dbReference type="EMBL" id="CEM03441.1"/>
    </source>
</evidence>
<keyword evidence="3" id="KW-1185">Reference proteome</keyword>
<dbReference type="Gene3D" id="1.25.40.20">
    <property type="entry name" value="Ankyrin repeat-containing domain"/>
    <property type="match status" value="1"/>
</dbReference>
<feature type="compositionally biased region" description="Acidic residues" evidence="1">
    <location>
        <begin position="454"/>
        <end position="512"/>
    </location>
</feature>
<feature type="compositionally biased region" description="Acidic residues" evidence="1">
    <location>
        <begin position="520"/>
        <end position="531"/>
    </location>
</feature>
<accession>A0A0G4EXK2</accession>
<gene>
    <name evidence="2" type="ORF">Vbra_13906</name>
</gene>
<dbReference type="InterPro" id="IPR036770">
    <property type="entry name" value="Ankyrin_rpt-contain_sf"/>
</dbReference>
<reference evidence="2 3" key="1">
    <citation type="submission" date="2014-11" db="EMBL/GenBank/DDBJ databases">
        <authorList>
            <person name="Zhu J."/>
            <person name="Qi W."/>
            <person name="Song R."/>
        </authorList>
    </citation>
    <scope>NUCLEOTIDE SEQUENCE [LARGE SCALE GENOMIC DNA]</scope>
</reference>
<evidence type="ECO:0000256" key="1">
    <source>
        <dbReference type="SAM" id="MobiDB-lite"/>
    </source>
</evidence>
<dbReference type="InParanoid" id="A0A0G4EXK2"/>
<dbReference type="Proteomes" id="UP000041254">
    <property type="component" value="Unassembled WGS sequence"/>
</dbReference>
<organism evidence="2 3">
    <name type="scientific">Vitrella brassicaformis (strain CCMP3155)</name>
    <dbReference type="NCBI Taxonomy" id="1169540"/>
    <lineage>
        <taxon>Eukaryota</taxon>
        <taxon>Sar</taxon>
        <taxon>Alveolata</taxon>
        <taxon>Colpodellida</taxon>
        <taxon>Vitrellaceae</taxon>
        <taxon>Vitrella</taxon>
    </lineage>
</organism>
<dbReference type="AlphaFoldDB" id="A0A0G4EXK2"/>